<evidence type="ECO:0000313" key="1">
    <source>
        <dbReference type="EMBL" id="AKO65206.1"/>
    </source>
</evidence>
<keyword evidence="2" id="KW-1185">Reference proteome</keyword>
<dbReference type="EMBL" id="CP011002">
    <property type="protein sequence ID" value="AKO65206.1"/>
    <property type="molecule type" value="Genomic_DNA"/>
</dbReference>
<organism evidence="1 2">
    <name type="scientific">Methylophilales bacterium MBRS-H7</name>
    <dbReference type="NCBI Taxonomy" id="1623450"/>
    <lineage>
        <taxon>Bacteria</taxon>
        <taxon>Pseudomonadati</taxon>
        <taxon>Pseudomonadota</taxon>
        <taxon>Betaproteobacteria</taxon>
        <taxon>Nitrosomonadales</taxon>
        <taxon>OM43 clade</taxon>
    </lineage>
</organism>
<dbReference type="Proteomes" id="UP000066549">
    <property type="component" value="Chromosome"/>
</dbReference>
<reference evidence="1 2" key="1">
    <citation type="submission" date="2015-03" db="EMBL/GenBank/DDBJ databases">
        <title>Comparative analysis of the OM43 clade including a novel species from Red Sea uncovers genomic and metabolic diversity among marine methylotrophs.</title>
        <authorList>
            <person name="Jimenez-Infante F."/>
            <person name="Ngugi D.K."/>
            <person name="Vinu M."/>
            <person name="Alam I."/>
            <person name="Kamau A."/>
            <person name="Blom J."/>
            <person name="Bajic V.B."/>
            <person name="Stingl U."/>
        </authorList>
    </citation>
    <scope>NUCLEOTIDE SEQUENCE [LARGE SCALE GENOMIC DNA]</scope>
    <source>
        <strain evidence="1 2">MBRSH7</strain>
    </source>
</reference>
<evidence type="ECO:0000313" key="2">
    <source>
        <dbReference type="Proteomes" id="UP000066549"/>
    </source>
</evidence>
<sequence>MFMCSSVLAFDTAQELADAMGIPPEELSRELNIPLSDFNKSNKDITKKIKCVMQTQGIENPDDARASFGKCISN</sequence>
<dbReference type="AlphaFoldDB" id="A0A0H4IW67"/>
<protein>
    <submittedName>
        <fullName evidence="1">Uncharacterized protein</fullName>
    </submittedName>
</protein>
<name>A0A0H4IW67_9PROT</name>
<proteinExistence type="predicted"/>
<accession>A0A0H4IW67</accession>
<gene>
    <name evidence="1" type="ORF">VI33_00035</name>
</gene>